<dbReference type="InterPro" id="IPR001647">
    <property type="entry name" value="HTH_TetR"/>
</dbReference>
<keyword evidence="1 2" id="KW-0238">DNA-binding</keyword>
<dbReference type="SUPFAM" id="SSF48498">
    <property type="entry name" value="Tetracyclin repressor-like, C-terminal domain"/>
    <property type="match status" value="1"/>
</dbReference>
<dbReference type="Proteomes" id="UP000646152">
    <property type="component" value="Unassembled WGS sequence"/>
</dbReference>
<gene>
    <name evidence="4" type="ORF">GCM10011502_04710</name>
</gene>
<dbReference type="EMBL" id="BMKE01000003">
    <property type="protein sequence ID" value="GGB34719.1"/>
    <property type="molecule type" value="Genomic_DNA"/>
</dbReference>
<dbReference type="PROSITE" id="PS50977">
    <property type="entry name" value="HTH_TETR_2"/>
    <property type="match status" value="1"/>
</dbReference>
<comment type="caution">
    <text evidence="4">The sequence shown here is derived from an EMBL/GenBank/DDBJ whole genome shotgun (WGS) entry which is preliminary data.</text>
</comment>
<dbReference type="Gene3D" id="1.10.357.10">
    <property type="entry name" value="Tetracycline Repressor, domain 2"/>
    <property type="match status" value="1"/>
</dbReference>
<dbReference type="PANTHER" id="PTHR30328:SF54">
    <property type="entry name" value="HTH-TYPE TRANSCRIPTIONAL REPRESSOR SCO4008"/>
    <property type="match status" value="1"/>
</dbReference>
<feature type="DNA-binding region" description="H-T-H motif" evidence="2">
    <location>
        <begin position="29"/>
        <end position="48"/>
    </location>
</feature>
<sequence>MSRIRAKNEEVIIRAASRVFAEHGYAATKTAAIAELAELPKPNIYYYFGSKEKLYRAVLESITEPLLAASAPFIEYQDPVQALTAYIKYKLMISKDYPYASKVFANEIMHGAPHLPADIIERLSEQTRTLTAKLKDWMAQGLMVDVDAHHLLFAIWSSTQTYADFNWQITMALGKEDLDEQDFERAALLITQLVIGGCAVKPLSDSKR</sequence>
<organism evidence="4 5">
    <name type="scientific">Oceanisphaera marina</name>
    <dbReference type="NCBI Taxonomy" id="2017550"/>
    <lineage>
        <taxon>Bacteria</taxon>
        <taxon>Pseudomonadati</taxon>
        <taxon>Pseudomonadota</taxon>
        <taxon>Gammaproteobacteria</taxon>
        <taxon>Aeromonadales</taxon>
        <taxon>Aeromonadaceae</taxon>
        <taxon>Oceanisphaera</taxon>
    </lineage>
</organism>
<dbReference type="InterPro" id="IPR013573">
    <property type="entry name" value="Tscrpt_reg_YcdC_C"/>
</dbReference>
<keyword evidence="5" id="KW-1185">Reference proteome</keyword>
<dbReference type="Gene3D" id="1.10.10.60">
    <property type="entry name" value="Homeodomain-like"/>
    <property type="match status" value="1"/>
</dbReference>
<dbReference type="SUPFAM" id="SSF46689">
    <property type="entry name" value="Homeodomain-like"/>
    <property type="match status" value="1"/>
</dbReference>
<protein>
    <submittedName>
        <fullName evidence="4">Transcriptional regulator</fullName>
    </submittedName>
</protein>
<dbReference type="InterPro" id="IPR036271">
    <property type="entry name" value="Tet_transcr_reg_TetR-rel_C_sf"/>
</dbReference>
<dbReference type="RefSeq" id="WP_188628490.1">
    <property type="nucleotide sequence ID" value="NZ_BMKE01000003.1"/>
</dbReference>
<dbReference type="InterPro" id="IPR050109">
    <property type="entry name" value="HTH-type_TetR-like_transc_reg"/>
</dbReference>
<dbReference type="Pfam" id="PF08362">
    <property type="entry name" value="TetR_C_3"/>
    <property type="match status" value="1"/>
</dbReference>
<evidence type="ECO:0000256" key="1">
    <source>
        <dbReference type="ARBA" id="ARBA00023125"/>
    </source>
</evidence>
<evidence type="ECO:0000256" key="2">
    <source>
        <dbReference type="PROSITE-ProRule" id="PRU00335"/>
    </source>
</evidence>
<dbReference type="PANTHER" id="PTHR30328">
    <property type="entry name" value="TRANSCRIPTIONAL REPRESSOR"/>
    <property type="match status" value="1"/>
</dbReference>
<dbReference type="Pfam" id="PF00440">
    <property type="entry name" value="TetR_N"/>
    <property type="match status" value="1"/>
</dbReference>
<evidence type="ECO:0000259" key="3">
    <source>
        <dbReference type="PROSITE" id="PS50977"/>
    </source>
</evidence>
<evidence type="ECO:0000313" key="4">
    <source>
        <dbReference type="EMBL" id="GGB34719.1"/>
    </source>
</evidence>
<reference evidence="5" key="1">
    <citation type="journal article" date="2019" name="Int. J. Syst. Evol. Microbiol.">
        <title>The Global Catalogue of Microorganisms (GCM) 10K type strain sequencing project: providing services to taxonomists for standard genome sequencing and annotation.</title>
        <authorList>
            <consortium name="The Broad Institute Genomics Platform"/>
            <consortium name="The Broad Institute Genome Sequencing Center for Infectious Disease"/>
            <person name="Wu L."/>
            <person name="Ma J."/>
        </authorList>
    </citation>
    <scope>NUCLEOTIDE SEQUENCE [LARGE SCALE GENOMIC DNA]</scope>
    <source>
        <strain evidence="5">CGMCC 1.15923</strain>
    </source>
</reference>
<dbReference type="PRINTS" id="PR00455">
    <property type="entry name" value="HTHTETR"/>
</dbReference>
<evidence type="ECO:0000313" key="5">
    <source>
        <dbReference type="Proteomes" id="UP000646152"/>
    </source>
</evidence>
<proteinExistence type="predicted"/>
<name>A0ABQ1IEJ8_9GAMM</name>
<dbReference type="InterPro" id="IPR009057">
    <property type="entry name" value="Homeodomain-like_sf"/>
</dbReference>
<feature type="domain" description="HTH tetR-type" evidence="3">
    <location>
        <begin position="6"/>
        <end position="66"/>
    </location>
</feature>
<accession>A0ABQ1IEJ8</accession>